<dbReference type="InterPro" id="IPR050109">
    <property type="entry name" value="HTH-type_TetR-like_transc_reg"/>
</dbReference>
<organism evidence="6 7">
    <name type="scientific">Tessaracoccus palaemonis</name>
    <dbReference type="NCBI Taxonomy" id="2829499"/>
    <lineage>
        <taxon>Bacteria</taxon>
        <taxon>Bacillati</taxon>
        <taxon>Actinomycetota</taxon>
        <taxon>Actinomycetes</taxon>
        <taxon>Propionibacteriales</taxon>
        <taxon>Propionibacteriaceae</taxon>
        <taxon>Tessaracoccus</taxon>
    </lineage>
</organism>
<protein>
    <submittedName>
        <fullName evidence="6">TetR/AcrR family transcriptional regulator</fullName>
    </submittedName>
</protein>
<dbReference type="PANTHER" id="PTHR30055:SF234">
    <property type="entry name" value="HTH-TYPE TRANSCRIPTIONAL REGULATOR BETI"/>
    <property type="match status" value="1"/>
</dbReference>
<keyword evidence="1" id="KW-0805">Transcription regulation</keyword>
<gene>
    <name evidence="6" type="ORF">KDB89_14265</name>
</gene>
<accession>A0ABX8SJ14</accession>
<name>A0ABX8SJ14_9ACTN</name>
<dbReference type="Pfam" id="PF00440">
    <property type="entry name" value="TetR_N"/>
    <property type="match status" value="1"/>
</dbReference>
<evidence type="ECO:0000256" key="1">
    <source>
        <dbReference type="ARBA" id="ARBA00023015"/>
    </source>
</evidence>
<evidence type="ECO:0000256" key="4">
    <source>
        <dbReference type="PROSITE-ProRule" id="PRU00335"/>
    </source>
</evidence>
<dbReference type="Proteomes" id="UP000824504">
    <property type="component" value="Chromosome"/>
</dbReference>
<dbReference type="PROSITE" id="PS50977">
    <property type="entry name" value="HTH_TETR_2"/>
    <property type="match status" value="1"/>
</dbReference>
<sequence>MGLRERKAARTRQLLLDTGYRLFVEQGYEQTTMEQIASEAEVGASTLYRYFPTKDLLLLDQLTTWMDVADQLSERPDGEPLPEALAAAIRSSLEAIEDVERFAAVRAMVDDSPPARARLLDILIRSRADLEAVVAERLGRSPDELDVALISAVAFRVWELVGDRWWTNDHQGSPGAILDEVLRTLARTSVPYPALSAQ</sequence>
<evidence type="ECO:0000256" key="3">
    <source>
        <dbReference type="ARBA" id="ARBA00023163"/>
    </source>
</evidence>
<dbReference type="InterPro" id="IPR001647">
    <property type="entry name" value="HTH_TetR"/>
</dbReference>
<keyword evidence="2 4" id="KW-0238">DNA-binding</keyword>
<feature type="DNA-binding region" description="H-T-H motif" evidence="4">
    <location>
        <begin position="32"/>
        <end position="51"/>
    </location>
</feature>
<reference evidence="6 7" key="1">
    <citation type="submission" date="2021-07" db="EMBL/GenBank/DDBJ databases">
        <title>complete genome sequencing of Tessaracoccus sp.J1M15.</title>
        <authorList>
            <person name="Bae J.-W."/>
            <person name="Kim D.-y."/>
        </authorList>
    </citation>
    <scope>NUCLEOTIDE SEQUENCE [LARGE SCALE GENOMIC DNA]</scope>
    <source>
        <strain evidence="6 7">J1M15</strain>
    </source>
</reference>
<dbReference type="RefSeq" id="WP_219082152.1">
    <property type="nucleotide sequence ID" value="NZ_CP079216.1"/>
</dbReference>
<keyword evidence="7" id="KW-1185">Reference proteome</keyword>
<proteinExistence type="predicted"/>
<feature type="domain" description="HTH tetR-type" evidence="5">
    <location>
        <begin position="9"/>
        <end position="69"/>
    </location>
</feature>
<dbReference type="EMBL" id="CP079216">
    <property type="protein sequence ID" value="QXT62869.1"/>
    <property type="molecule type" value="Genomic_DNA"/>
</dbReference>
<keyword evidence="3" id="KW-0804">Transcription</keyword>
<dbReference type="PANTHER" id="PTHR30055">
    <property type="entry name" value="HTH-TYPE TRANSCRIPTIONAL REGULATOR RUTR"/>
    <property type="match status" value="1"/>
</dbReference>
<evidence type="ECO:0000313" key="6">
    <source>
        <dbReference type="EMBL" id="QXT62869.1"/>
    </source>
</evidence>
<evidence type="ECO:0000256" key="2">
    <source>
        <dbReference type="ARBA" id="ARBA00023125"/>
    </source>
</evidence>
<evidence type="ECO:0000259" key="5">
    <source>
        <dbReference type="PROSITE" id="PS50977"/>
    </source>
</evidence>
<evidence type="ECO:0000313" key="7">
    <source>
        <dbReference type="Proteomes" id="UP000824504"/>
    </source>
</evidence>